<name>A0A1Y3G9X3_9EURY</name>
<dbReference type="InterPro" id="IPR004459">
    <property type="entry name" value="CobQ_synth"/>
</dbReference>
<evidence type="ECO:0000256" key="8">
    <source>
        <dbReference type="SAM" id="MobiDB-lite"/>
    </source>
</evidence>
<dbReference type="RefSeq" id="WP_086637531.1">
    <property type="nucleotide sequence ID" value="NZ_MRZU01000004.1"/>
</dbReference>
<evidence type="ECO:0000256" key="3">
    <source>
        <dbReference type="ARBA" id="ARBA00014921"/>
    </source>
</evidence>
<dbReference type="Proteomes" id="UP000195137">
    <property type="component" value="Unassembled WGS sequence"/>
</dbReference>
<dbReference type="NCBIfam" id="NF001989">
    <property type="entry name" value="PRK00784.1"/>
    <property type="match status" value="1"/>
</dbReference>
<keyword evidence="12" id="KW-1185">Reference proteome</keyword>
<comment type="similarity">
    <text evidence="2 7">Belongs to the CobB/CobQ family. CobQ subfamily.</text>
</comment>
<dbReference type="Pfam" id="PF07685">
    <property type="entry name" value="GATase_3"/>
    <property type="match status" value="1"/>
</dbReference>
<dbReference type="GO" id="GO:0009236">
    <property type="term" value="P:cobalamin biosynthetic process"/>
    <property type="evidence" value="ECO:0007669"/>
    <property type="project" value="UniProtKB-UniRule"/>
</dbReference>
<dbReference type="NCBIfam" id="TIGR00313">
    <property type="entry name" value="cobQ"/>
    <property type="match status" value="1"/>
</dbReference>
<evidence type="ECO:0000259" key="10">
    <source>
        <dbReference type="Pfam" id="PF07685"/>
    </source>
</evidence>
<feature type="active site" evidence="7">
    <location>
        <position position="444"/>
    </location>
</feature>
<feature type="domain" description="CobQ/CobB/MinD/ParA nucleotide binding" evidence="9">
    <location>
        <begin position="7"/>
        <end position="242"/>
    </location>
</feature>
<dbReference type="GO" id="GO:0003824">
    <property type="term" value="F:catalytic activity"/>
    <property type="evidence" value="ECO:0007669"/>
    <property type="project" value="InterPro"/>
</dbReference>
<proteinExistence type="inferred from homology"/>
<dbReference type="PROSITE" id="PS51273">
    <property type="entry name" value="GATASE_TYPE_1"/>
    <property type="match status" value="1"/>
</dbReference>
<dbReference type="UniPathway" id="UPA00148"/>
<dbReference type="AlphaFoldDB" id="A0A1Y3G9X3"/>
<reference evidence="11 12" key="1">
    <citation type="submission" date="2016-12" db="EMBL/GenBank/DDBJ databases">
        <title>Discovery of methanogenic haloarchaea.</title>
        <authorList>
            <person name="Sorokin D.Y."/>
            <person name="Makarova K.S."/>
            <person name="Abbas B."/>
            <person name="Ferrer M."/>
            <person name="Golyshin P.N."/>
        </authorList>
    </citation>
    <scope>NUCLEOTIDE SEQUENCE [LARGE SCALE GENOMIC DNA]</scope>
    <source>
        <strain evidence="11">AMET1</strain>
    </source>
</reference>
<feature type="region of interest" description="Disordered" evidence="8">
    <location>
        <begin position="462"/>
        <end position="482"/>
    </location>
</feature>
<evidence type="ECO:0000313" key="12">
    <source>
        <dbReference type="Proteomes" id="UP000195137"/>
    </source>
</evidence>
<comment type="function">
    <text evidence="6 7">Catalyzes amidations at positions B, D, E, and G on adenosylcobyrinic A,C-diamide. NH(2) groups are provided by glutamine, and one molecule of ATP is hydrogenolyzed for each amidation.</text>
</comment>
<dbReference type="InterPro" id="IPR029062">
    <property type="entry name" value="Class_I_gatase-like"/>
</dbReference>
<dbReference type="PROSITE" id="PS51274">
    <property type="entry name" value="GATASE_COBBQ"/>
    <property type="match status" value="1"/>
</dbReference>
<dbReference type="CDD" id="cd05389">
    <property type="entry name" value="CobQ_N"/>
    <property type="match status" value="1"/>
</dbReference>
<protein>
    <recommendedName>
        <fullName evidence="3 7">Probable cobyric acid synthase</fullName>
    </recommendedName>
</protein>
<dbReference type="GO" id="GO:0015420">
    <property type="term" value="F:ABC-type vitamin B12 transporter activity"/>
    <property type="evidence" value="ECO:0007669"/>
    <property type="project" value="UniProtKB-UniRule"/>
</dbReference>
<dbReference type="InterPro" id="IPR033949">
    <property type="entry name" value="CobQ_GATase1"/>
</dbReference>
<keyword evidence="5 7" id="KW-0315">Glutamine amidotransferase</keyword>
<dbReference type="Pfam" id="PF01656">
    <property type="entry name" value="CbiA"/>
    <property type="match status" value="1"/>
</dbReference>
<dbReference type="SUPFAM" id="SSF52540">
    <property type="entry name" value="P-loop containing nucleoside triphosphate hydrolases"/>
    <property type="match status" value="1"/>
</dbReference>
<evidence type="ECO:0000256" key="1">
    <source>
        <dbReference type="ARBA" id="ARBA00004953"/>
    </source>
</evidence>
<dbReference type="Gene3D" id="3.40.50.300">
    <property type="entry name" value="P-loop containing nucleotide triphosphate hydrolases"/>
    <property type="match status" value="1"/>
</dbReference>
<feature type="compositionally biased region" description="Basic residues" evidence="8">
    <location>
        <begin position="463"/>
        <end position="476"/>
    </location>
</feature>
<comment type="pathway">
    <text evidence="1 7">Cofactor biosynthesis; adenosylcobalamin biosynthesis.</text>
</comment>
<sequence>MAKRTVLVVATSSHAGKSTVVTGLCRLLSRNNISVAPFKGQNMSNNARAVPSTTSDNGWGEIGISQYVQARAAGITPNTDMNPVLLKPRGDGESQLILSGNPIDHYQATKYYETHWAKAREEAENAYKRLSKKHDVIICEGAGSIGEINLHHRDIANIETARYTNADIILISDIERGGAFASLYGTIELLPKDIKQKVTGFIITKFRGQKEILEPGIEKLEEITGIPVLGVIPYDDPELPEEDSVSLPPKNKKTSFGEDNTPPHQTINIGIIRLPHISNFTDFQPLQQKPGTKITYLPINQKIPKDIDALIIPGTKNTVNDLQTIKKTGLTQEIKKFNKPIIGVCGGYQMLGMQITNADIEGTDNKKTIEGLKLLPTKTEFKPEKKVNEVEIEVNINKGLLKGTKDTIHGYEIHMGRTKHLKPLHQPLEPGSAEHNNVLGTYIHGLFENQKITNTLINQIYKKTNKPKPKQTKKTKNPLDKAADLIQHNTKIEKIFPKLKNQIKSNNKKTKPR</sequence>
<dbReference type="InterPro" id="IPR047045">
    <property type="entry name" value="CobQ_N"/>
</dbReference>
<accession>A0A1Y3G9X3</accession>
<evidence type="ECO:0000313" key="11">
    <source>
        <dbReference type="EMBL" id="OUJ18242.1"/>
    </source>
</evidence>
<dbReference type="EMBL" id="MRZU01000004">
    <property type="protein sequence ID" value="OUJ18242.1"/>
    <property type="molecule type" value="Genomic_DNA"/>
</dbReference>
<dbReference type="OrthoDB" id="53136at2157"/>
<comment type="caution">
    <text evidence="11">The sequence shown here is derived from an EMBL/GenBank/DDBJ whole genome shotgun (WGS) entry which is preliminary data.</text>
</comment>
<evidence type="ECO:0000256" key="2">
    <source>
        <dbReference type="ARBA" id="ARBA00006205"/>
    </source>
</evidence>
<dbReference type="CDD" id="cd01750">
    <property type="entry name" value="GATase1_CobQ"/>
    <property type="match status" value="1"/>
</dbReference>
<evidence type="ECO:0000256" key="7">
    <source>
        <dbReference type="HAMAP-Rule" id="MF_00028"/>
    </source>
</evidence>
<organism evidence="11 12">
    <name type="scientific">Methanonatronarchaeum thermophilum</name>
    <dbReference type="NCBI Taxonomy" id="1927129"/>
    <lineage>
        <taxon>Archaea</taxon>
        <taxon>Methanobacteriati</taxon>
        <taxon>Methanobacteriota</taxon>
        <taxon>Methanonatronarchaeia</taxon>
        <taxon>Methanonatronarchaeales</taxon>
        <taxon>Methanonatronarchaeaceae</taxon>
        <taxon>Methanonatronarchaeum</taxon>
    </lineage>
</organism>
<evidence type="ECO:0000256" key="4">
    <source>
        <dbReference type="ARBA" id="ARBA00022573"/>
    </source>
</evidence>
<evidence type="ECO:0000256" key="6">
    <source>
        <dbReference type="ARBA" id="ARBA00025166"/>
    </source>
</evidence>
<dbReference type="Gene3D" id="3.40.50.880">
    <property type="match status" value="1"/>
</dbReference>
<dbReference type="InterPro" id="IPR027417">
    <property type="entry name" value="P-loop_NTPase"/>
</dbReference>
<dbReference type="PANTHER" id="PTHR21343">
    <property type="entry name" value="DETHIOBIOTIN SYNTHETASE"/>
    <property type="match status" value="1"/>
</dbReference>
<dbReference type="PANTHER" id="PTHR21343:SF1">
    <property type="entry name" value="COBYRIC ACID SYNTHASE"/>
    <property type="match status" value="1"/>
</dbReference>
<dbReference type="InterPro" id="IPR011698">
    <property type="entry name" value="GATase_3"/>
</dbReference>
<feature type="active site" description="Nucleophile" evidence="7">
    <location>
        <position position="345"/>
    </location>
</feature>
<dbReference type="SUPFAM" id="SSF52317">
    <property type="entry name" value="Class I glutamine amidotransferase-like"/>
    <property type="match status" value="1"/>
</dbReference>
<keyword evidence="4 7" id="KW-0169">Cobalamin biosynthesis</keyword>
<dbReference type="HAMAP" id="MF_00028">
    <property type="entry name" value="CobQ"/>
    <property type="match status" value="1"/>
</dbReference>
<gene>
    <name evidence="7" type="primary">cobQ</name>
    <name evidence="11" type="ORF">AMET1_1148</name>
</gene>
<feature type="region of interest" description="Disordered" evidence="8">
    <location>
        <begin position="239"/>
        <end position="262"/>
    </location>
</feature>
<evidence type="ECO:0000256" key="5">
    <source>
        <dbReference type="ARBA" id="ARBA00022962"/>
    </source>
</evidence>
<feature type="domain" description="CobB/CobQ-like glutamine amidotransferase" evidence="10">
    <location>
        <begin position="268"/>
        <end position="451"/>
    </location>
</feature>
<evidence type="ECO:0000259" key="9">
    <source>
        <dbReference type="Pfam" id="PF01656"/>
    </source>
</evidence>
<dbReference type="InterPro" id="IPR002586">
    <property type="entry name" value="CobQ/CobB/MinD/ParA_Nub-bd_dom"/>
</dbReference>